<organism evidence="7 8">
    <name type="scientific">Exophiala sideris</name>
    <dbReference type="NCBI Taxonomy" id="1016849"/>
    <lineage>
        <taxon>Eukaryota</taxon>
        <taxon>Fungi</taxon>
        <taxon>Dikarya</taxon>
        <taxon>Ascomycota</taxon>
        <taxon>Pezizomycotina</taxon>
        <taxon>Eurotiomycetes</taxon>
        <taxon>Chaetothyriomycetidae</taxon>
        <taxon>Chaetothyriales</taxon>
        <taxon>Herpotrichiellaceae</taxon>
        <taxon>Exophiala</taxon>
    </lineage>
</organism>
<dbReference type="OrthoDB" id="5392779at2759"/>
<dbReference type="SMART" id="SM00066">
    <property type="entry name" value="GAL4"/>
    <property type="match status" value="1"/>
</dbReference>
<evidence type="ECO:0000259" key="6">
    <source>
        <dbReference type="SMART" id="SM00066"/>
    </source>
</evidence>
<feature type="region of interest" description="Disordered" evidence="5">
    <location>
        <begin position="107"/>
        <end position="149"/>
    </location>
</feature>
<dbReference type="AlphaFoldDB" id="A0A0D1WSP3"/>
<reference evidence="7 8" key="1">
    <citation type="submission" date="2015-01" db="EMBL/GenBank/DDBJ databases">
        <title>The Genome Sequence of Exophiala sideris CBS121828.</title>
        <authorList>
            <consortium name="The Broad Institute Genomics Platform"/>
            <person name="Cuomo C."/>
            <person name="de Hoog S."/>
            <person name="Gorbushina A."/>
            <person name="Stielow B."/>
            <person name="Teixiera M."/>
            <person name="Abouelleil A."/>
            <person name="Chapman S.B."/>
            <person name="Priest M."/>
            <person name="Young S.K."/>
            <person name="Wortman J."/>
            <person name="Nusbaum C."/>
            <person name="Birren B."/>
        </authorList>
    </citation>
    <scope>NUCLEOTIDE SEQUENCE [LARGE SCALE GENOMIC DNA]</scope>
    <source>
        <strain evidence="7 8">CBS 121828</strain>
    </source>
</reference>
<feature type="compositionally biased region" description="Polar residues" evidence="5">
    <location>
        <begin position="169"/>
        <end position="182"/>
    </location>
</feature>
<name>A0A0D1WSP3_9EURO</name>
<dbReference type="PANTHER" id="PTHR47840:SF1">
    <property type="entry name" value="ZN(II)2CYS6 TRANSCRIPTION FACTOR (EUROFUNG)"/>
    <property type="match status" value="1"/>
</dbReference>
<dbReference type="Proteomes" id="UP000053599">
    <property type="component" value="Unassembled WGS sequence"/>
</dbReference>
<dbReference type="PANTHER" id="PTHR47840">
    <property type="entry name" value="ZN(II)2CYS6 TRANSCRIPTION FACTOR (EUROFUNG)-RELATED"/>
    <property type="match status" value="1"/>
</dbReference>
<keyword evidence="2" id="KW-0238">DNA-binding</keyword>
<dbReference type="InterPro" id="IPR001138">
    <property type="entry name" value="Zn2Cys6_DnaBD"/>
</dbReference>
<dbReference type="CDD" id="cd00067">
    <property type="entry name" value="GAL4"/>
    <property type="match status" value="1"/>
</dbReference>
<evidence type="ECO:0000256" key="2">
    <source>
        <dbReference type="ARBA" id="ARBA00023125"/>
    </source>
</evidence>
<dbReference type="Gene3D" id="4.10.240.10">
    <property type="entry name" value="Zn(2)-C6 fungal-type DNA-binding domain"/>
    <property type="match status" value="1"/>
</dbReference>
<dbReference type="EMBL" id="KN846954">
    <property type="protein sequence ID" value="KIV78096.1"/>
    <property type="molecule type" value="Genomic_DNA"/>
</dbReference>
<feature type="domain" description="Zn(2)-C6 fungal-type" evidence="6">
    <location>
        <begin position="29"/>
        <end position="96"/>
    </location>
</feature>
<dbReference type="GO" id="GO:0008270">
    <property type="term" value="F:zinc ion binding"/>
    <property type="evidence" value="ECO:0007669"/>
    <property type="project" value="InterPro"/>
</dbReference>
<evidence type="ECO:0000313" key="7">
    <source>
        <dbReference type="EMBL" id="KIV78096.1"/>
    </source>
</evidence>
<dbReference type="GO" id="GO:0003677">
    <property type="term" value="F:DNA binding"/>
    <property type="evidence" value="ECO:0007669"/>
    <property type="project" value="UniProtKB-KW"/>
</dbReference>
<keyword evidence="3" id="KW-0804">Transcription</keyword>
<feature type="region of interest" description="Disordered" evidence="5">
    <location>
        <begin position="1"/>
        <end position="28"/>
    </location>
</feature>
<evidence type="ECO:0000256" key="4">
    <source>
        <dbReference type="ARBA" id="ARBA00023242"/>
    </source>
</evidence>
<proteinExistence type="predicted"/>
<evidence type="ECO:0000256" key="3">
    <source>
        <dbReference type="ARBA" id="ARBA00023163"/>
    </source>
</evidence>
<dbReference type="CDD" id="cd12148">
    <property type="entry name" value="fungal_TF_MHR"/>
    <property type="match status" value="1"/>
</dbReference>
<dbReference type="GO" id="GO:0000981">
    <property type="term" value="F:DNA-binding transcription factor activity, RNA polymerase II-specific"/>
    <property type="evidence" value="ECO:0007669"/>
    <property type="project" value="InterPro"/>
</dbReference>
<sequence>MAISTTSPPVMTRQASSNGDGKTGLKPMRKGTKSCLECRRRKIKCIYPEEATRSAVLSVNGGMSVSPATETRTNCIECQTHNRHCEIQGIVAPASDQSCCIIKAPATKEPDSERRTTRRIYKRRRDLVDGDEADGQPPDTGGEQDMPRVKIHVNRMDSVVQRLARERASVSSPNSGSKTGAATTSRRSDTSDSLNGSSGTSDQLRTKHSNSDSLLRKGTMNGANDTISPAVVSDYDANKASPLLTQLFNNEMLSQSSLSPAVLTQRVQTLTFSNLDLSGESMSDVEKLRSTISPEPYLLKVLDTSTTWWIAWRDQAFALHEVFFNGGSPRGATDSTMSDANGSTDNATACWPHQEIVPTSLHDFVLGKLSEDNAISVATGLLCIAMSLQSLKPGVDDIDLNISATPADIAERILLAVDTVLLSPSSDPAYMQDPALLLLYMMRAKMYAESNQLRKSWLSIRKAIEAARECGFTDPRPLSAQEGDGIPTMSESEVTRLLHRQRWIGSILELDRLMSMVLGFPHAQDDKFSDRLALAVLKGEVPTSASDQDQLPVDLKMRALRRVVAVIAGRVNDRNASSESDDDKLLITMSIQSSLDEAGAAMPIEWWDITTHMERSDRYVTFQHLIAQMWFWQVQSFLHLPYMMKPGPHFLEQHHDGTEDAALLYQNDQYLQNRTLCLQGCRSMLRLFLLLRSEPSLAVYICPCEDFQGIFNACILMVGLLTRLSYCPAMEPPSQATKALLREDLDLIEEIKDILRYRAAQNAGAMSRQGLKVLEELGHFLDTDGGDDAARRRTVILPYFGAIHLEMRPGRYLRERTQDLRLETASSSAPPMDSVSTKYTNDSVDLGLSHPMQKLPLPELGEFTDPSFQCSLPDVNLDWDQFLFGDELSLNWNFDVAEWPWQDDAFDPR</sequence>
<dbReference type="HOGENOM" id="CLU_013289_0_0_1"/>
<evidence type="ECO:0000256" key="5">
    <source>
        <dbReference type="SAM" id="MobiDB-lite"/>
    </source>
</evidence>
<feature type="compositionally biased region" description="Polar residues" evidence="5">
    <location>
        <begin position="1"/>
        <end position="20"/>
    </location>
</feature>
<evidence type="ECO:0000313" key="8">
    <source>
        <dbReference type="Proteomes" id="UP000053599"/>
    </source>
</evidence>
<feature type="compositionally biased region" description="Polar residues" evidence="5">
    <location>
        <begin position="194"/>
        <end position="203"/>
    </location>
</feature>
<keyword evidence="1" id="KW-0805">Transcription regulation</keyword>
<gene>
    <name evidence="7" type="ORF">PV11_09853</name>
</gene>
<dbReference type="InterPro" id="IPR036864">
    <property type="entry name" value="Zn2-C6_fun-type_DNA-bd_sf"/>
</dbReference>
<dbReference type="STRING" id="1016849.A0A0D1WSP3"/>
<keyword evidence="4" id="KW-0539">Nucleus</keyword>
<protein>
    <recommendedName>
        <fullName evidence="6">Zn(2)-C6 fungal-type domain-containing protein</fullName>
    </recommendedName>
</protein>
<accession>A0A0D1WSP3</accession>
<evidence type="ECO:0000256" key="1">
    <source>
        <dbReference type="ARBA" id="ARBA00023015"/>
    </source>
</evidence>
<feature type="compositionally biased region" description="Basic residues" evidence="5">
    <location>
        <begin position="116"/>
        <end position="125"/>
    </location>
</feature>
<feature type="region of interest" description="Disordered" evidence="5">
    <location>
        <begin position="164"/>
        <end position="223"/>
    </location>
</feature>